<protein>
    <submittedName>
        <fullName evidence="2">Alpha/beta fold hydrolase</fullName>
    </submittedName>
</protein>
<dbReference type="InterPro" id="IPR029058">
    <property type="entry name" value="AB_hydrolase_fold"/>
</dbReference>
<reference evidence="2" key="1">
    <citation type="submission" date="2020-10" db="EMBL/GenBank/DDBJ databases">
        <authorList>
            <person name="Gilroy R."/>
        </authorList>
    </citation>
    <scope>NUCLEOTIDE SEQUENCE</scope>
    <source>
        <strain evidence="2">B1-20833</strain>
    </source>
</reference>
<dbReference type="InterPro" id="IPR051044">
    <property type="entry name" value="MAG_DAG_Lipase"/>
</dbReference>
<name>A0A9D9EUL5_9BACT</name>
<feature type="domain" description="Serine aminopeptidase S33" evidence="1">
    <location>
        <begin position="138"/>
        <end position="326"/>
    </location>
</feature>
<proteinExistence type="predicted"/>
<dbReference type="InterPro" id="IPR022742">
    <property type="entry name" value="Hydrolase_4"/>
</dbReference>
<dbReference type="SUPFAM" id="SSF53474">
    <property type="entry name" value="alpha/beta-Hydrolases"/>
    <property type="match status" value="1"/>
</dbReference>
<dbReference type="GO" id="GO:0016787">
    <property type="term" value="F:hydrolase activity"/>
    <property type="evidence" value="ECO:0007669"/>
    <property type="project" value="UniProtKB-KW"/>
</dbReference>
<comment type="caution">
    <text evidence="2">The sequence shown here is derived from an EMBL/GenBank/DDBJ whole genome shotgun (WGS) entry which is preliminary data.</text>
</comment>
<dbReference type="AlphaFoldDB" id="A0A9D9EUL5"/>
<accession>A0A9D9EUL5</accession>
<dbReference type="PANTHER" id="PTHR11614">
    <property type="entry name" value="PHOSPHOLIPASE-RELATED"/>
    <property type="match status" value="1"/>
</dbReference>
<feature type="domain" description="Serine aminopeptidase S33" evidence="1">
    <location>
        <begin position="40"/>
        <end position="115"/>
    </location>
</feature>
<evidence type="ECO:0000313" key="3">
    <source>
        <dbReference type="Proteomes" id="UP000823661"/>
    </source>
</evidence>
<keyword evidence="2" id="KW-0378">Hydrolase</keyword>
<evidence type="ECO:0000313" key="2">
    <source>
        <dbReference type="EMBL" id="MBO8452216.1"/>
    </source>
</evidence>
<evidence type="ECO:0000259" key="1">
    <source>
        <dbReference type="Pfam" id="PF12146"/>
    </source>
</evidence>
<organism evidence="2 3">
    <name type="scientific">Candidatus Cryptobacteroides intestinavium</name>
    <dbReference type="NCBI Taxonomy" id="2840766"/>
    <lineage>
        <taxon>Bacteria</taxon>
        <taxon>Pseudomonadati</taxon>
        <taxon>Bacteroidota</taxon>
        <taxon>Bacteroidia</taxon>
        <taxon>Bacteroidales</taxon>
        <taxon>Candidatus Cryptobacteroides</taxon>
    </lineage>
</organism>
<dbReference type="Gene3D" id="3.40.50.1820">
    <property type="entry name" value="alpha/beta hydrolase"/>
    <property type="match status" value="1"/>
</dbReference>
<dbReference type="Pfam" id="PF12146">
    <property type="entry name" value="Hydrolase_4"/>
    <property type="match status" value="2"/>
</dbReference>
<dbReference type="EMBL" id="JADIMI010000050">
    <property type="protein sequence ID" value="MBO8452216.1"/>
    <property type="molecule type" value="Genomic_DNA"/>
</dbReference>
<gene>
    <name evidence="2" type="ORF">IAC06_04965</name>
</gene>
<reference evidence="2" key="2">
    <citation type="journal article" date="2021" name="PeerJ">
        <title>Extensive microbial diversity within the chicken gut microbiome revealed by metagenomics and culture.</title>
        <authorList>
            <person name="Gilroy R."/>
            <person name="Ravi A."/>
            <person name="Getino M."/>
            <person name="Pursley I."/>
            <person name="Horton D.L."/>
            <person name="Alikhan N.F."/>
            <person name="Baker D."/>
            <person name="Gharbi K."/>
            <person name="Hall N."/>
            <person name="Watson M."/>
            <person name="Adriaenssens E.M."/>
            <person name="Foster-Nyarko E."/>
            <person name="Jarju S."/>
            <person name="Secka A."/>
            <person name="Antonio M."/>
            <person name="Oren A."/>
            <person name="Chaudhuri R.R."/>
            <person name="La Ragione R."/>
            <person name="Hildebrand F."/>
            <person name="Pallen M.J."/>
        </authorList>
    </citation>
    <scope>NUCLEOTIDE SEQUENCE</scope>
    <source>
        <strain evidence="2">B1-20833</strain>
    </source>
</reference>
<dbReference type="Proteomes" id="UP000823661">
    <property type="component" value="Unassembled WGS sequence"/>
</dbReference>
<sequence>MNKEYNGTGVDKHNFEKRTLVSPADGLEISVLTCHPGEGAKGIVQLVHGMCEHKERYVPFMEFLADNGYASIIHDHRGHGESVKSSDDLGYFYEGGYTAMIEDVKAVTLLARKEFSGNVTGADKESGDNKAGGKPERKDAGDLPLILFGHSMGSMAVRSFTKRYDCLIDGLVVCGSPSYNPGLKIGKALARGYMLIMGDRHRPSLIQSIAFGAFNRKFRDEKSSNAWICSDPEIVSAYDADPHCNFQFTTDGFINLFSLMEDAYGIKGWRKANPDLPIVFVSGEDDPCRINNRRFSMAVERMREAGYRDVQAMTYPRMRHEILNETGREKVWNDILAFCDRIEKQKGNN</sequence>